<dbReference type="SUPFAM" id="SSF52540">
    <property type="entry name" value="P-loop containing nucleoside triphosphate hydrolases"/>
    <property type="match status" value="1"/>
</dbReference>
<dbReference type="PANTHER" id="PTHR33463">
    <property type="entry name" value="NB-ARC DOMAIN-CONTAINING PROTEIN-RELATED"/>
    <property type="match status" value="1"/>
</dbReference>
<dbReference type="Gene3D" id="3.80.10.10">
    <property type="entry name" value="Ribonuclease Inhibitor"/>
    <property type="match status" value="3"/>
</dbReference>
<keyword evidence="6" id="KW-0067">ATP-binding</keyword>
<comment type="caution">
    <text evidence="9">The sequence shown here is derived from an EMBL/GenBank/DDBJ whole genome shotgun (WGS) entry which is preliminary data.</text>
</comment>
<gene>
    <name evidence="9" type="ORF">SLEP1_g41230</name>
</gene>
<feature type="coiled-coil region" evidence="7">
    <location>
        <begin position="312"/>
        <end position="339"/>
    </location>
</feature>
<accession>A0AAV5L6S8</accession>
<dbReference type="GO" id="GO:0043531">
    <property type="term" value="F:ADP binding"/>
    <property type="evidence" value="ECO:0007669"/>
    <property type="project" value="InterPro"/>
</dbReference>
<dbReference type="Pfam" id="PF13855">
    <property type="entry name" value="LRR_8"/>
    <property type="match status" value="1"/>
</dbReference>
<evidence type="ECO:0000256" key="1">
    <source>
        <dbReference type="ARBA" id="ARBA00008894"/>
    </source>
</evidence>
<dbReference type="PRINTS" id="PR00364">
    <property type="entry name" value="DISEASERSIST"/>
</dbReference>
<dbReference type="Gene3D" id="1.10.8.430">
    <property type="entry name" value="Helical domain of apoptotic protease-activating factors"/>
    <property type="match status" value="1"/>
</dbReference>
<keyword evidence="10" id="KW-1185">Reference proteome</keyword>
<dbReference type="GO" id="GO:0006952">
    <property type="term" value="P:defense response"/>
    <property type="evidence" value="ECO:0007669"/>
    <property type="project" value="UniProtKB-KW"/>
</dbReference>
<keyword evidence="2" id="KW-0433">Leucine-rich repeat</keyword>
<dbReference type="SUPFAM" id="SSF52058">
    <property type="entry name" value="L domain-like"/>
    <property type="match status" value="2"/>
</dbReference>
<dbReference type="InterPro" id="IPR036388">
    <property type="entry name" value="WH-like_DNA-bd_sf"/>
</dbReference>
<dbReference type="InterPro" id="IPR001611">
    <property type="entry name" value="Leu-rich_rpt"/>
</dbReference>
<dbReference type="InterPro" id="IPR003591">
    <property type="entry name" value="Leu-rich_rpt_typical-subtyp"/>
</dbReference>
<dbReference type="InterPro" id="IPR032675">
    <property type="entry name" value="LRR_dom_sf"/>
</dbReference>
<evidence type="ECO:0000256" key="5">
    <source>
        <dbReference type="ARBA" id="ARBA00022821"/>
    </source>
</evidence>
<dbReference type="SMART" id="SM00382">
    <property type="entry name" value="AAA"/>
    <property type="match status" value="1"/>
</dbReference>
<sequence>MEWVGPSIEIVKLVGGRFLRYLKYQIKYNDLLQKFEESKQGLRSRRDDIQSKRETQLQSAPYNVVRAEVEDWLKEVEEFIGRQDVVDEVNSRGYLSWCCRAVILEERTQELKEIYDRGDNYTRDCLVIEDHSKKFNYYVQNFNEWKEKLQCKRVDIGSKLNLQLVFGKIEMEEAKRWRGKVEEMLKGVKDIEDKIGGRLSHSSDSVIMLLGEKIREMETMCEEGSQLPDYVVIDDPSALAVELPVSKLQGSQAVKANILACLKGEEVTMLGVWGMGGVGKTTVMMHVHNELLKEGIFKKVIWVTVSQNFNSYNLQEQIASSLEENLQEHQNTINRAAKLSKMLEKHKPYLLILDDVWSSFKLEDVGLLEPNVSNGCKLVLTTRSQEVARSMDCRRIQVETLLEEEALKLFLNKVGGIVLSDHGGGIKRDLESTLKEIVDECDGLPLALITVAGSLKGISESQLWSVALNELRDCKRNVAGTGANAFQILKFSYDRLIKKQIQYCFLYCALYPEDCKIPKEEIIESWIDEGFIDEMESRQSMKDEGYGILRKLEDNSLLELIKDEVRGDRVRMHDLIRDMALDITRMSPRFLVEAGKALKELPEKVKCAEGVEKVSLMHNYIEEIPWRMVSPTCTSLTTLLLAYNELSTIPESVFEHMPELKILDLSFNYKLWSLPNSVSKLVKLTTLLLESTSLKKVPSLSGLGSLKKLNLRETKIKEVPEGLGMLKNLKCLFLCGSEPFDIIEIDEIADEVLSNLSKLHELIVDGSRIKLKGDVVGRLMKLEVFHGWFPTANDMRIFLRCQPDRLSSYFITVGSNLFMTDSFLEILPRYKKIMVFTETCIVGENMLFPSIQILGIEACRDIRSLDDFSKINDATDLRICWIRDCDGMQCIFPSWINNSVVQTVEYLKLVNLHKLDGLLEANIIAKSSPPPGTFSSLKVVRIFSCKKLKKLFPSWKLVEYLQSLESIDVNNCEEMEEIIASDLEEGEGGGDIIKELILSKLKHLRLERLPALKSICGRKAVMECDSLERIEITDCRGLRRIPFRRLPHLFLSELDYLDWVFEVELISMSPPQPSTFSSLKENKIENCKRAKKLFPSWKLVEYLRSLEGIKVGCCEEMEEVIGSDLEEGEEGGDTIKKLIHPKLKYLSLKFLPALKSICSRRAVMVCDSLKDIEINNCRGLRRIPCHLPPYLSLCGLNNLDWLFEVELIAMSPPQPCTFSSLKEIKIQECKRAKLFPSWKLVEYLQSLESIYVRDCEMEEIIGSDPEEEGEEGEGGGDFIKKLFLPKLKRLIMLFLPVLKSMCSRRAIMVCDSLESITIYDCKGLRRIPLSLPLVDNAQPSPPPSLKKINIYRREQEWWESLEWDHPNAKDVLQPMVQVARDGYLIPSSESELSESVDYPQD</sequence>
<dbReference type="InterPro" id="IPR042197">
    <property type="entry name" value="Apaf_helical"/>
</dbReference>
<evidence type="ECO:0000256" key="2">
    <source>
        <dbReference type="ARBA" id="ARBA00022614"/>
    </source>
</evidence>
<evidence type="ECO:0000256" key="6">
    <source>
        <dbReference type="ARBA" id="ARBA00022840"/>
    </source>
</evidence>
<keyword evidence="4" id="KW-0547">Nucleotide-binding</keyword>
<proteinExistence type="inferred from homology"/>
<organism evidence="9 10">
    <name type="scientific">Rubroshorea leprosula</name>
    <dbReference type="NCBI Taxonomy" id="152421"/>
    <lineage>
        <taxon>Eukaryota</taxon>
        <taxon>Viridiplantae</taxon>
        <taxon>Streptophyta</taxon>
        <taxon>Embryophyta</taxon>
        <taxon>Tracheophyta</taxon>
        <taxon>Spermatophyta</taxon>
        <taxon>Magnoliopsida</taxon>
        <taxon>eudicotyledons</taxon>
        <taxon>Gunneridae</taxon>
        <taxon>Pentapetalae</taxon>
        <taxon>rosids</taxon>
        <taxon>malvids</taxon>
        <taxon>Malvales</taxon>
        <taxon>Dipterocarpaceae</taxon>
        <taxon>Rubroshorea</taxon>
    </lineage>
</organism>
<dbReference type="GO" id="GO:0005524">
    <property type="term" value="F:ATP binding"/>
    <property type="evidence" value="ECO:0007669"/>
    <property type="project" value="UniProtKB-KW"/>
</dbReference>
<dbReference type="Proteomes" id="UP001054252">
    <property type="component" value="Unassembled WGS sequence"/>
</dbReference>
<keyword evidence="5" id="KW-0611">Plant defense</keyword>
<evidence type="ECO:0000256" key="3">
    <source>
        <dbReference type="ARBA" id="ARBA00022737"/>
    </source>
</evidence>
<comment type="similarity">
    <text evidence="1">Belongs to the disease resistance NB-LRR family.</text>
</comment>
<dbReference type="InterPro" id="IPR050905">
    <property type="entry name" value="Plant_NBS-LRR"/>
</dbReference>
<dbReference type="InterPro" id="IPR027417">
    <property type="entry name" value="P-loop_NTPase"/>
</dbReference>
<dbReference type="InterPro" id="IPR057135">
    <property type="entry name" value="At4g27190-like_LRR"/>
</dbReference>
<protein>
    <recommendedName>
        <fullName evidence="8">AAA+ ATPase domain-containing protein</fullName>
    </recommendedName>
</protein>
<dbReference type="Pfam" id="PF00931">
    <property type="entry name" value="NB-ARC"/>
    <property type="match status" value="1"/>
</dbReference>
<dbReference type="FunFam" id="3.40.50.300:FF:001091">
    <property type="entry name" value="Probable disease resistance protein At1g61300"/>
    <property type="match status" value="1"/>
</dbReference>
<dbReference type="Pfam" id="PF23247">
    <property type="entry name" value="LRR_RPS2"/>
    <property type="match status" value="3"/>
</dbReference>
<keyword evidence="3" id="KW-0677">Repeat</keyword>
<evidence type="ECO:0000259" key="8">
    <source>
        <dbReference type="SMART" id="SM00382"/>
    </source>
</evidence>
<reference evidence="9 10" key="1">
    <citation type="journal article" date="2021" name="Commun. Biol.">
        <title>The genome of Shorea leprosula (Dipterocarpaceae) highlights the ecological relevance of drought in aseasonal tropical rainforests.</title>
        <authorList>
            <person name="Ng K.K.S."/>
            <person name="Kobayashi M.J."/>
            <person name="Fawcett J.A."/>
            <person name="Hatakeyama M."/>
            <person name="Paape T."/>
            <person name="Ng C.H."/>
            <person name="Ang C.C."/>
            <person name="Tnah L.H."/>
            <person name="Lee C.T."/>
            <person name="Nishiyama T."/>
            <person name="Sese J."/>
            <person name="O'Brien M.J."/>
            <person name="Copetti D."/>
            <person name="Mohd Noor M.I."/>
            <person name="Ong R.C."/>
            <person name="Putra M."/>
            <person name="Sireger I.Z."/>
            <person name="Indrioko S."/>
            <person name="Kosugi Y."/>
            <person name="Izuno A."/>
            <person name="Isagi Y."/>
            <person name="Lee S.L."/>
            <person name="Shimizu K.K."/>
        </authorList>
    </citation>
    <scope>NUCLEOTIDE SEQUENCE [LARGE SCALE GENOMIC DNA]</scope>
    <source>
        <strain evidence="9">214</strain>
    </source>
</reference>
<dbReference type="Pfam" id="PF23559">
    <property type="entry name" value="WHD_DRP"/>
    <property type="match status" value="1"/>
</dbReference>
<name>A0AAV5L6S8_9ROSI</name>
<dbReference type="InterPro" id="IPR058922">
    <property type="entry name" value="WHD_DRP"/>
</dbReference>
<evidence type="ECO:0000313" key="10">
    <source>
        <dbReference type="Proteomes" id="UP001054252"/>
    </source>
</evidence>
<evidence type="ECO:0000313" key="9">
    <source>
        <dbReference type="EMBL" id="GKV32636.1"/>
    </source>
</evidence>
<keyword evidence="7" id="KW-0175">Coiled coil</keyword>
<dbReference type="InterPro" id="IPR002182">
    <property type="entry name" value="NB-ARC"/>
</dbReference>
<dbReference type="InterPro" id="IPR003593">
    <property type="entry name" value="AAA+_ATPase"/>
</dbReference>
<evidence type="ECO:0000256" key="4">
    <source>
        <dbReference type="ARBA" id="ARBA00022741"/>
    </source>
</evidence>
<dbReference type="PROSITE" id="PS51450">
    <property type="entry name" value="LRR"/>
    <property type="match status" value="1"/>
</dbReference>
<dbReference type="SMART" id="SM00369">
    <property type="entry name" value="LRR_TYP"/>
    <property type="match status" value="3"/>
</dbReference>
<dbReference type="EMBL" id="BPVZ01000096">
    <property type="protein sequence ID" value="GKV32636.1"/>
    <property type="molecule type" value="Genomic_DNA"/>
</dbReference>
<dbReference type="Gene3D" id="1.10.10.10">
    <property type="entry name" value="Winged helix-like DNA-binding domain superfamily/Winged helix DNA-binding domain"/>
    <property type="match status" value="1"/>
</dbReference>
<evidence type="ECO:0000256" key="7">
    <source>
        <dbReference type="SAM" id="Coils"/>
    </source>
</evidence>
<dbReference type="FunFam" id="1.10.10.10:FF:000322">
    <property type="entry name" value="Probable disease resistance protein At1g63360"/>
    <property type="match status" value="1"/>
</dbReference>
<dbReference type="Gene3D" id="3.40.50.300">
    <property type="entry name" value="P-loop containing nucleotide triphosphate hydrolases"/>
    <property type="match status" value="1"/>
</dbReference>
<dbReference type="PANTHER" id="PTHR33463:SF212">
    <property type="entry name" value="AND NB-ARC DOMAINS-CONTAINING DISEASE RESISTANCE PROTEIN, PUTATIVE-RELATED"/>
    <property type="match status" value="1"/>
</dbReference>
<feature type="domain" description="AAA+ ATPase" evidence="8">
    <location>
        <begin position="266"/>
        <end position="402"/>
    </location>
</feature>